<dbReference type="AlphaFoldDB" id="A0A7Z0WQP3"/>
<keyword evidence="3" id="KW-1185">Reference proteome</keyword>
<dbReference type="Pfam" id="PF19878">
    <property type="entry name" value="DUF6351"/>
    <property type="match status" value="1"/>
</dbReference>
<accession>A0A7Z0WQP3</accession>
<dbReference type="Proteomes" id="UP000185696">
    <property type="component" value="Unassembled WGS sequence"/>
</dbReference>
<dbReference type="InterPro" id="IPR045556">
    <property type="entry name" value="DUF6351"/>
</dbReference>
<evidence type="ECO:0000313" key="2">
    <source>
        <dbReference type="EMBL" id="OLF12716.1"/>
    </source>
</evidence>
<comment type="caution">
    <text evidence="2">The sequence shown here is derived from an EMBL/GenBank/DDBJ whole genome shotgun (WGS) entry which is preliminary data.</text>
</comment>
<name>A0A7Z0WQP3_9PSEU</name>
<gene>
    <name evidence="2" type="ORF">BLA60_05405</name>
</gene>
<evidence type="ECO:0000259" key="1">
    <source>
        <dbReference type="Pfam" id="PF19878"/>
    </source>
</evidence>
<reference evidence="2 3" key="1">
    <citation type="submission" date="2016-12" db="EMBL/GenBank/DDBJ databases">
        <title>The draft genome sequence of Actinophytocola xinjiangensis.</title>
        <authorList>
            <person name="Wang W."/>
            <person name="Yuan L."/>
        </authorList>
    </citation>
    <scope>NUCLEOTIDE SEQUENCE [LARGE SCALE GENOMIC DNA]</scope>
    <source>
        <strain evidence="2 3">CGMCC 4.4663</strain>
    </source>
</reference>
<feature type="domain" description="DUF6351" evidence="1">
    <location>
        <begin position="38"/>
        <end position="691"/>
    </location>
</feature>
<proteinExistence type="predicted"/>
<evidence type="ECO:0000313" key="3">
    <source>
        <dbReference type="Proteomes" id="UP000185696"/>
    </source>
</evidence>
<protein>
    <recommendedName>
        <fullName evidence="1">DUF6351 domain-containing protein</fullName>
    </recommendedName>
</protein>
<organism evidence="2 3">
    <name type="scientific">Actinophytocola xinjiangensis</name>
    <dbReference type="NCBI Taxonomy" id="485602"/>
    <lineage>
        <taxon>Bacteria</taxon>
        <taxon>Bacillati</taxon>
        <taxon>Actinomycetota</taxon>
        <taxon>Actinomycetes</taxon>
        <taxon>Pseudonocardiales</taxon>
        <taxon>Pseudonocardiaceae</taxon>
    </lineage>
</organism>
<sequence length="701" mass="75047">MRTGRRIGWAVAAVTVVTVALTGAISASSEDDADRLLVSVVSNPDPDLVSGGDVLVRVTDRADDAPAPDMSRNGADVTEAFAEQPDGTWLGLVTDLEPGRNTISADSGLRRTTLEVTNHDRSGPVFAGAQQKPFFCRTTEFGLAAAEESRCAAPTTVDYQYRTTSNDFRPLPDPDDPPADAATVTVGGEQRPYVVRVETGTINRAVYEIAALHTGDGPSPTRPSAEPAWNGRLAYVFGGGCNGGYHQGDRTAGVLNDLLLSRGYAVASSTLNVLENNCGTVLSAETAMMVKERFVEVYGPVTHTIGWGGSGGAIQQYQIADAYPGILDGIVPTVAYPDPLTVLNTVADCGLLNTFFAGHGSDFTAEQRRAVSGFGNYATCVEWARQFLSRLRPTDSCATAVPEAARWEMRGNPKGVRCLAAEQWVNQLGRDTKTGFVRSWMDNTGVQYGLAALGSGAISGEQFARLNAALGGYNVLGDRVGKRMVADPVALSSAYETDLFNTAGLGLRDTPVIDNRTFLDQKEGGDIHTAEMSFVIRERLIEANGDADNQVIIIGGPEQDRQDKALAYALDAMERWLNAIAADPSDADRASKVVANKPDDLGDGCYLPSGERVRQKLSYPGEGRCAELYPLSANPRLAAGADLAMSALKCELRPIDFGEYPVPFTPEQRSVLRDAFPGGVCDTDRAGVSQSRAEHRWLRYD</sequence>
<dbReference type="EMBL" id="MSIF01000002">
    <property type="protein sequence ID" value="OLF12716.1"/>
    <property type="molecule type" value="Genomic_DNA"/>
</dbReference>